<dbReference type="PANTHER" id="PTHR43742:SF6">
    <property type="entry name" value="OXIDOREDUCTASE YYAE-RELATED"/>
    <property type="match status" value="1"/>
</dbReference>
<dbReference type="InterPro" id="IPR050612">
    <property type="entry name" value="Prok_Mopterin_Oxidored"/>
</dbReference>
<dbReference type="InterPro" id="IPR006963">
    <property type="entry name" value="Mopterin_OxRdtase_4Fe-4S_dom"/>
</dbReference>
<dbReference type="PROSITE" id="PS51669">
    <property type="entry name" value="4FE4S_MOW_BIS_MGD"/>
    <property type="match status" value="1"/>
</dbReference>
<dbReference type="EMBL" id="CP012502">
    <property type="protein sequence ID" value="AOM83573.1"/>
    <property type="molecule type" value="Genomic_DNA"/>
</dbReference>
<dbReference type="Gene3D" id="3.40.50.740">
    <property type="match status" value="1"/>
</dbReference>
<dbReference type="GO" id="GO:0051536">
    <property type="term" value="F:iron-sulfur cluster binding"/>
    <property type="evidence" value="ECO:0007669"/>
    <property type="project" value="UniProtKB-KW"/>
</dbReference>
<keyword evidence="5 9" id="KW-0560">Oxidoreductase</keyword>
<dbReference type="SMART" id="SM00926">
    <property type="entry name" value="Molybdop_Fe4S4"/>
    <property type="match status" value="1"/>
</dbReference>
<dbReference type="InterPro" id="IPR006657">
    <property type="entry name" value="MoPterin_dinucl-bd_dom"/>
</dbReference>
<dbReference type="Gene3D" id="3.40.228.10">
    <property type="entry name" value="Dimethylsulfoxide Reductase, domain 2"/>
    <property type="match status" value="1"/>
</dbReference>
<evidence type="ECO:0000256" key="2">
    <source>
        <dbReference type="ARBA" id="ARBA00010312"/>
    </source>
</evidence>
<keyword evidence="4" id="KW-0479">Metal-binding</keyword>
<name>A0A1D7QX31_9BACI</name>
<dbReference type="Gene3D" id="2.20.25.90">
    <property type="entry name" value="ADC-like domains"/>
    <property type="match status" value="1"/>
</dbReference>
<gene>
    <name evidence="9" type="primary">yyaE-2</name>
    <name evidence="9" type="ORF">BBEV_2215</name>
</gene>
<dbReference type="SUPFAM" id="SSF53706">
    <property type="entry name" value="Formate dehydrogenase/DMSO reductase, domains 1-3"/>
    <property type="match status" value="1"/>
</dbReference>
<evidence type="ECO:0000259" key="8">
    <source>
        <dbReference type="PROSITE" id="PS51669"/>
    </source>
</evidence>
<proteinExistence type="inferred from homology"/>
<dbReference type="PROSITE" id="PS00490">
    <property type="entry name" value="MOLYBDOPTERIN_PROK_2"/>
    <property type="match status" value="1"/>
</dbReference>
<dbReference type="GO" id="GO:0043546">
    <property type="term" value="F:molybdopterin cofactor binding"/>
    <property type="evidence" value="ECO:0007669"/>
    <property type="project" value="InterPro"/>
</dbReference>
<protein>
    <submittedName>
        <fullName evidence="9">Molybdopterin oxidoreductase</fullName>
        <ecNumber evidence="9">1.2.1.2</ecNumber>
    </submittedName>
</protein>
<dbReference type="Proteomes" id="UP000094463">
    <property type="component" value="Chromosome"/>
</dbReference>
<sequence length="672" mass="76250">MGQTNHRERFTRTTCPRNCYSSCSMIAHVKNDRLIKVTGDPKHGFSRGKLCAKGYQYPEFVYAENRLKYPLRRKGERGEEKWERISWEEACSTVADKLIESFDRRGTFRSVGYNTFSGNLGFLQHAMQGFFSYLGDHTYSVGNPCLGTGKLALERQRGGIPYHEPVTMADADCIVIWGANPAVTNIHQMKFIHTARDQGAVLIVIDPVFTPTAKVADIYIQIKPGSDAALAALLIKHLSEQNALIEPETIEGFDVFQRDLNQADVNQLLSETGIGEEALLALVTAYQNPGTVATWIGFGMQRYAFGDKSVRMVDALAILTENATLQKRPVFYIHPGFFTFHDRVDHELTPGKSPGSRGLSYNRFAETCLQFQEEPLDLLWIFNRNPLSQDESVEAWKELLDSVPFLVVSELTMTKTAMYADLILPVTSHFEQYDLHVSYWNSWLSLNEPAITPYHESRSDLSIARGVSEAMNERRPGISAFPEDLTELSWIKQVAAVLSDLQPELKDAMALRFSPLQLKSEKVKEKRSFRHHNEKNCSFLNGFFQHRTGNEPYDFQVITAQSLLHIHSQFETGMIMPDHLHRNEVAMSERVAEKEGLQDGDPVLIFNDAGEVRRHVKRDKTIADGILIMRQGGEDPVNQLMKERHSTEMKKMNSTSFYDNRASMIKAGRRLL</sequence>
<evidence type="ECO:0000313" key="9">
    <source>
        <dbReference type="EMBL" id="AOM83573.1"/>
    </source>
</evidence>
<reference evidence="9 10" key="1">
    <citation type="submission" date="2015-08" db="EMBL/GenBank/DDBJ databases">
        <title>The complete genome sequence of Bacillus beveridgei MLTeJB.</title>
        <authorList>
            <person name="Hanson T.E."/>
            <person name="Mesa C."/>
            <person name="Basesman S.M."/>
            <person name="Oremland R.S."/>
        </authorList>
    </citation>
    <scope>NUCLEOTIDE SEQUENCE [LARGE SCALE GENOMIC DNA]</scope>
    <source>
        <strain evidence="9 10">MLTeJB</strain>
    </source>
</reference>
<dbReference type="Pfam" id="PF00384">
    <property type="entry name" value="Molybdopterin"/>
    <property type="match status" value="1"/>
</dbReference>
<keyword evidence="6" id="KW-0408">Iron</keyword>
<dbReference type="InterPro" id="IPR006656">
    <property type="entry name" value="Mopterin_OxRdtase"/>
</dbReference>
<dbReference type="AlphaFoldDB" id="A0A1D7QX31"/>
<evidence type="ECO:0000256" key="6">
    <source>
        <dbReference type="ARBA" id="ARBA00023004"/>
    </source>
</evidence>
<dbReference type="Pfam" id="PF04879">
    <property type="entry name" value="Molybdop_Fe4S4"/>
    <property type="match status" value="1"/>
</dbReference>
<dbReference type="InterPro" id="IPR006655">
    <property type="entry name" value="Mopterin_OxRdtase_prok_CS"/>
</dbReference>
<dbReference type="OrthoDB" id="219031at2"/>
<dbReference type="Gene3D" id="3.30.2070.10">
    <property type="entry name" value="Formate dehydrogenase/DMSO reductase"/>
    <property type="match status" value="1"/>
</dbReference>
<dbReference type="RefSeq" id="WP_069365539.1">
    <property type="nucleotide sequence ID" value="NZ_CP012502.1"/>
</dbReference>
<dbReference type="GO" id="GO:0046872">
    <property type="term" value="F:metal ion binding"/>
    <property type="evidence" value="ECO:0007669"/>
    <property type="project" value="UniProtKB-KW"/>
</dbReference>
<dbReference type="PANTHER" id="PTHR43742">
    <property type="entry name" value="TRIMETHYLAMINE-N-OXIDE REDUCTASE"/>
    <property type="match status" value="1"/>
</dbReference>
<evidence type="ECO:0000256" key="1">
    <source>
        <dbReference type="ARBA" id="ARBA00001942"/>
    </source>
</evidence>
<evidence type="ECO:0000313" key="10">
    <source>
        <dbReference type="Proteomes" id="UP000094463"/>
    </source>
</evidence>
<dbReference type="STRING" id="632773.BBEV_2215"/>
<dbReference type="KEGG" id="bbev:BBEV_2215"/>
<dbReference type="EC" id="1.2.1.2" evidence="9"/>
<dbReference type="SUPFAM" id="SSF50692">
    <property type="entry name" value="ADC-like"/>
    <property type="match status" value="1"/>
</dbReference>
<dbReference type="Gene3D" id="2.40.40.20">
    <property type="match status" value="1"/>
</dbReference>
<comment type="similarity">
    <text evidence="2">Belongs to the prokaryotic molybdopterin-containing oxidoreductase family.</text>
</comment>
<dbReference type="Pfam" id="PF01568">
    <property type="entry name" value="Molydop_binding"/>
    <property type="match status" value="1"/>
</dbReference>
<dbReference type="InterPro" id="IPR009010">
    <property type="entry name" value="Asp_de-COase-like_dom_sf"/>
</dbReference>
<evidence type="ECO:0000256" key="7">
    <source>
        <dbReference type="ARBA" id="ARBA00023014"/>
    </source>
</evidence>
<keyword evidence="10" id="KW-1185">Reference proteome</keyword>
<comment type="cofactor">
    <cofactor evidence="1">
        <name>Mo-bis(molybdopterin guanine dinucleotide)</name>
        <dbReference type="ChEBI" id="CHEBI:60539"/>
    </cofactor>
</comment>
<evidence type="ECO:0000256" key="5">
    <source>
        <dbReference type="ARBA" id="ARBA00023002"/>
    </source>
</evidence>
<keyword evidence="7" id="KW-0411">Iron-sulfur</keyword>
<accession>A0A1D7QX31</accession>
<organism evidence="9 10">
    <name type="scientific">Salisediminibacterium beveridgei</name>
    <dbReference type="NCBI Taxonomy" id="632773"/>
    <lineage>
        <taxon>Bacteria</taxon>
        <taxon>Bacillati</taxon>
        <taxon>Bacillota</taxon>
        <taxon>Bacilli</taxon>
        <taxon>Bacillales</taxon>
        <taxon>Bacillaceae</taxon>
        <taxon>Salisediminibacterium</taxon>
    </lineage>
</organism>
<keyword evidence="3" id="KW-0500">Molybdenum</keyword>
<dbReference type="GO" id="GO:0016491">
    <property type="term" value="F:oxidoreductase activity"/>
    <property type="evidence" value="ECO:0007669"/>
    <property type="project" value="UniProtKB-KW"/>
</dbReference>
<evidence type="ECO:0000256" key="4">
    <source>
        <dbReference type="ARBA" id="ARBA00022723"/>
    </source>
</evidence>
<feature type="domain" description="4Fe-4S Mo/W bis-MGD-type" evidence="8">
    <location>
        <begin position="8"/>
        <end position="65"/>
    </location>
</feature>
<evidence type="ECO:0000256" key="3">
    <source>
        <dbReference type="ARBA" id="ARBA00022505"/>
    </source>
</evidence>